<dbReference type="HOGENOM" id="CLU_012520_7_0_2"/>
<dbReference type="CDD" id="cd05008">
    <property type="entry name" value="SIS_GlmS_GlmD_1"/>
    <property type="match status" value="1"/>
</dbReference>
<dbReference type="PROSITE" id="PS51464">
    <property type="entry name" value="SIS"/>
    <property type="match status" value="2"/>
</dbReference>
<dbReference type="PANTHER" id="PTHR10937">
    <property type="entry name" value="GLUCOSAMINE--FRUCTOSE-6-PHOSPHATE AMINOTRANSFERASE, ISOMERIZING"/>
    <property type="match status" value="1"/>
</dbReference>
<evidence type="ECO:0000256" key="5">
    <source>
        <dbReference type="ARBA" id="ARBA00022490"/>
    </source>
</evidence>
<dbReference type="InterPro" id="IPR017932">
    <property type="entry name" value="GATase_2_dom"/>
</dbReference>
<comment type="function">
    <text evidence="10 11">Catalyzes the first step in hexosamine metabolism, converting fructose-6P into glucosamine-6P using glutamine as a nitrogen source.</text>
</comment>
<evidence type="ECO:0000256" key="9">
    <source>
        <dbReference type="ARBA" id="ARBA00022962"/>
    </source>
</evidence>
<comment type="catalytic activity">
    <reaction evidence="1 11">
        <text>D-fructose 6-phosphate + L-glutamine = D-glucosamine 6-phosphate + L-glutamate</text>
        <dbReference type="Rhea" id="RHEA:13237"/>
        <dbReference type="ChEBI" id="CHEBI:29985"/>
        <dbReference type="ChEBI" id="CHEBI:58359"/>
        <dbReference type="ChEBI" id="CHEBI:58725"/>
        <dbReference type="ChEBI" id="CHEBI:61527"/>
        <dbReference type="EC" id="2.6.1.16"/>
    </reaction>
</comment>
<keyword evidence="9" id="KW-0315">Glutamine amidotransferase</keyword>
<dbReference type="NCBIfam" id="NF001484">
    <property type="entry name" value="PRK00331.1"/>
    <property type="match status" value="1"/>
</dbReference>
<dbReference type="EMBL" id="CP002098">
    <property type="protein sequence ID" value="ADM27323.1"/>
    <property type="molecule type" value="Genomic_DNA"/>
</dbReference>
<feature type="domain" description="SIS" evidence="13">
    <location>
        <begin position="298"/>
        <end position="437"/>
    </location>
</feature>
<name>E0SRX3_IGNAA</name>
<dbReference type="CDD" id="cd00714">
    <property type="entry name" value="GFAT"/>
    <property type="match status" value="1"/>
</dbReference>
<feature type="domain" description="Glutamine amidotransferase type-2" evidence="12">
    <location>
        <begin position="2"/>
        <end position="226"/>
    </location>
</feature>
<proteinExistence type="inferred from homology"/>
<feature type="active site" description="Nucleophile; for GATase activity" evidence="11">
    <location>
        <position position="2"/>
    </location>
</feature>
<evidence type="ECO:0000256" key="10">
    <source>
        <dbReference type="ARBA" id="ARBA00055466"/>
    </source>
</evidence>
<keyword evidence="8" id="KW-0677">Repeat</keyword>
<evidence type="ECO:0000259" key="12">
    <source>
        <dbReference type="PROSITE" id="PS51278"/>
    </source>
</evidence>
<keyword evidence="5 11" id="KW-0963">Cytoplasm</keyword>
<dbReference type="Gene3D" id="3.60.20.10">
    <property type="entry name" value="Glutamine Phosphoribosylpyrophosphate, subunit 1, domain 1"/>
    <property type="match status" value="1"/>
</dbReference>
<dbReference type="PANTHER" id="PTHR10937:SF0">
    <property type="entry name" value="GLUTAMINE--FRUCTOSE-6-PHOSPHATE TRANSAMINASE (ISOMERIZING)"/>
    <property type="match status" value="1"/>
</dbReference>
<dbReference type="FunFam" id="3.60.20.10:FF:000006">
    <property type="entry name" value="Glutamine--fructose-6-phosphate aminotransferase [isomerizing]"/>
    <property type="match status" value="1"/>
</dbReference>
<dbReference type="InterPro" id="IPR001347">
    <property type="entry name" value="SIS_dom"/>
</dbReference>
<dbReference type="STRING" id="583356.Igag_0485"/>
<evidence type="ECO:0000256" key="8">
    <source>
        <dbReference type="ARBA" id="ARBA00022737"/>
    </source>
</evidence>
<evidence type="ECO:0000256" key="4">
    <source>
        <dbReference type="ARBA" id="ARBA00016090"/>
    </source>
</evidence>
<protein>
    <recommendedName>
        <fullName evidence="4 11">Glutamine--fructose-6-phosphate aminotransferase [isomerizing]</fullName>
        <ecNumber evidence="3 11">2.6.1.16</ecNumber>
    </recommendedName>
    <alternativeName>
        <fullName evidence="11">D-fructose-6-phosphate amidotransferase</fullName>
    </alternativeName>
    <alternativeName>
        <fullName evidence="11">GFAT</fullName>
    </alternativeName>
    <alternativeName>
        <fullName evidence="11">Glucosamine-6-phosphate synthase</fullName>
    </alternativeName>
    <alternativeName>
        <fullName evidence="11">Hexosephosphate aminotransferase</fullName>
    </alternativeName>
    <alternativeName>
        <fullName evidence="11">L-glutamine--D-fructose-6-phosphate amidotransferase</fullName>
    </alternativeName>
</protein>
<dbReference type="EC" id="2.6.1.16" evidence="3 11"/>
<dbReference type="Pfam" id="PF01380">
    <property type="entry name" value="SIS"/>
    <property type="match status" value="2"/>
</dbReference>
<evidence type="ECO:0000256" key="3">
    <source>
        <dbReference type="ARBA" id="ARBA00012916"/>
    </source>
</evidence>
<evidence type="ECO:0000313" key="15">
    <source>
        <dbReference type="Proteomes" id="UP000001304"/>
    </source>
</evidence>
<dbReference type="GO" id="GO:0006487">
    <property type="term" value="P:protein N-linked glycosylation"/>
    <property type="evidence" value="ECO:0007669"/>
    <property type="project" value="TreeGrafter"/>
</dbReference>
<gene>
    <name evidence="11" type="primary">glmS</name>
    <name evidence="14" type="ordered locus">Igag_0485</name>
</gene>
<dbReference type="InterPro" id="IPR035490">
    <property type="entry name" value="GlmS/FrlB_SIS"/>
</dbReference>
<accession>E0SRX3</accession>
<dbReference type="InterPro" id="IPR029055">
    <property type="entry name" value="Ntn_hydrolases_N"/>
</dbReference>
<keyword evidence="15" id="KW-1185">Reference proteome</keyword>
<dbReference type="GO" id="GO:0097367">
    <property type="term" value="F:carbohydrate derivative binding"/>
    <property type="evidence" value="ECO:0007669"/>
    <property type="project" value="InterPro"/>
</dbReference>
<dbReference type="Gene3D" id="3.40.50.10490">
    <property type="entry name" value="Glucose-6-phosphate isomerase like protein, domain 1"/>
    <property type="match status" value="2"/>
</dbReference>
<evidence type="ECO:0000256" key="1">
    <source>
        <dbReference type="ARBA" id="ARBA00001031"/>
    </source>
</evidence>
<dbReference type="SUPFAM" id="SSF53697">
    <property type="entry name" value="SIS domain"/>
    <property type="match status" value="1"/>
</dbReference>
<comment type="subcellular location">
    <subcellularLocation>
        <location evidence="2 11">Cytoplasm</location>
    </subcellularLocation>
</comment>
<dbReference type="CDD" id="cd05009">
    <property type="entry name" value="SIS_GlmS_GlmD_2"/>
    <property type="match status" value="1"/>
</dbReference>
<dbReference type="GO" id="GO:0006002">
    <property type="term" value="P:fructose 6-phosphate metabolic process"/>
    <property type="evidence" value="ECO:0007669"/>
    <property type="project" value="TreeGrafter"/>
</dbReference>
<dbReference type="KEGG" id="iag:Igag_0485"/>
<dbReference type="GO" id="GO:0005975">
    <property type="term" value="P:carbohydrate metabolic process"/>
    <property type="evidence" value="ECO:0007669"/>
    <property type="project" value="UniProtKB-UniRule"/>
</dbReference>
<dbReference type="InterPro" id="IPR046348">
    <property type="entry name" value="SIS_dom_sf"/>
</dbReference>
<dbReference type="FunFam" id="3.40.50.10490:FF:000001">
    <property type="entry name" value="Glutamine--fructose-6-phosphate aminotransferase [isomerizing]"/>
    <property type="match status" value="1"/>
</dbReference>
<feature type="domain" description="SIS" evidence="13">
    <location>
        <begin position="471"/>
        <end position="612"/>
    </location>
</feature>
<sequence>MCGIIGVVLSRCGVLGKPLGSVLRDCLKRLEYRGYDSVGFALIGCGGGIVVRKSRGMIDAVSEKLGFDFYDGYIGIGHTRWATHGAPSDVNAHPHTDCFNRLGVVHNGIIENYRELKEYLVDRGHRFVSDTDTEVIPHLIEEFKRNGYRPYEAFKKAVELLRGTYAIIAIDVDEPDKIFFARNTSPLIIGFGDGMNFIASDIPAFLEYTRRVLVLNDGEAGYITSSFVRVERIVDANGGRMWVEVDFSRRVRVIGWSAEMASKGGYRHYMLKEIHEQPYAVSMTLSSLSENIEYIDSVVKLIAKADRVIITGAGTSFHAGYIAALLLNRYADIFVLPIISSEAMWWMNSVGEKDIVIAISQSGETIDTLKAVREARRRGALTIAISNVLDSTIPRESDIALYTNAGPEIGVAATKTFTAQVVLLSYLAINVARYRNTLRESEAIEYINSLKNLPTQIRNVLNIYEARIASIANEIRDKQNAFFLGRGLGLPLSMEGALKLKEIAYIHAEAYPAGESKHGPIALVEEGFPTIFTIASSVEGELIRSNIEEMKARGSMTIAVYPKNLEDIEKLVRISIKMPIANDFTVGALYIVPHQLLAYYTSVKRGFDPDKPRNLAKTVTVF</sequence>
<evidence type="ECO:0000256" key="6">
    <source>
        <dbReference type="ARBA" id="ARBA00022576"/>
    </source>
</evidence>
<dbReference type="GO" id="GO:0004360">
    <property type="term" value="F:glutamine-fructose-6-phosphate transaminase (isomerizing) activity"/>
    <property type="evidence" value="ECO:0007669"/>
    <property type="project" value="UniProtKB-UniRule"/>
</dbReference>
<dbReference type="GO" id="GO:0006047">
    <property type="term" value="P:UDP-N-acetylglucosamine metabolic process"/>
    <property type="evidence" value="ECO:0007669"/>
    <property type="project" value="TreeGrafter"/>
</dbReference>
<feature type="active site" description="For Fru-6P isomerization activity" evidence="11">
    <location>
        <position position="617"/>
    </location>
</feature>
<dbReference type="HAMAP" id="MF_00164">
    <property type="entry name" value="GlmS"/>
    <property type="match status" value="1"/>
</dbReference>
<dbReference type="InterPro" id="IPR047084">
    <property type="entry name" value="GFAT_N"/>
</dbReference>
<dbReference type="NCBIfam" id="TIGR01135">
    <property type="entry name" value="glmS"/>
    <property type="match status" value="1"/>
</dbReference>
<dbReference type="GO" id="GO:0005737">
    <property type="term" value="C:cytoplasm"/>
    <property type="evidence" value="ECO:0007669"/>
    <property type="project" value="UniProtKB-SubCell"/>
</dbReference>
<dbReference type="SUPFAM" id="SSF56235">
    <property type="entry name" value="N-terminal nucleophile aminohydrolases (Ntn hydrolases)"/>
    <property type="match status" value="1"/>
</dbReference>
<dbReference type="Proteomes" id="UP000001304">
    <property type="component" value="Chromosome"/>
</dbReference>
<comment type="subunit">
    <text evidence="11">Homodimer.</text>
</comment>
<dbReference type="PROSITE" id="PS51278">
    <property type="entry name" value="GATASE_TYPE_2"/>
    <property type="match status" value="1"/>
</dbReference>
<evidence type="ECO:0000256" key="7">
    <source>
        <dbReference type="ARBA" id="ARBA00022679"/>
    </source>
</evidence>
<keyword evidence="6 11" id="KW-0032">Aminotransferase</keyword>
<evidence type="ECO:0000256" key="2">
    <source>
        <dbReference type="ARBA" id="ARBA00004496"/>
    </source>
</evidence>
<organism evidence="14 15">
    <name type="scientific">Ignisphaera aggregans (strain DSM 17230 / JCM 13409 / AQ1.S1)</name>
    <dbReference type="NCBI Taxonomy" id="583356"/>
    <lineage>
        <taxon>Archaea</taxon>
        <taxon>Thermoproteota</taxon>
        <taxon>Thermoprotei</taxon>
        <taxon>Desulfurococcales</taxon>
        <taxon>Desulfurococcaceae</taxon>
        <taxon>Ignisphaera</taxon>
    </lineage>
</organism>
<dbReference type="AlphaFoldDB" id="E0SRX3"/>
<reference evidence="14 15" key="1">
    <citation type="journal article" date="2010" name="Stand. Genomic Sci.">
        <title>Complete genome sequence of Ignisphaera aggregans type strain (AQ1.S1).</title>
        <authorList>
            <person name="Goker M."/>
            <person name="Held B."/>
            <person name="Lapidus A."/>
            <person name="Nolan M."/>
            <person name="Spring S."/>
            <person name="Yasawong M."/>
            <person name="Lucas S."/>
            <person name="Glavina Del Rio T."/>
            <person name="Tice H."/>
            <person name="Cheng J.F."/>
            <person name="Goodwin L."/>
            <person name="Tapia R."/>
            <person name="Pitluck S."/>
            <person name="Liolios K."/>
            <person name="Ivanova N."/>
            <person name="Mavromatis K."/>
            <person name="Mikhailova N."/>
            <person name="Pati A."/>
            <person name="Chen A."/>
            <person name="Palaniappan K."/>
            <person name="Brambilla E."/>
            <person name="Land M."/>
            <person name="Hauser L."/>
            <person name="Chang Y.J."/>
            <person name="Jeffries C.D."/>
            <person name="Brettin T."/>
            <person name="Detter J.C."/>
            <person name="Han C."/>
            <person name="Rohde M."/>
            <person name="Sikorski J."/>
            <person name="Woyke T."/>
            <person name="Bristow J."/>
            <person name="Eisen J.A."/>
            <person name="Markowitz V."/>
            <person name="Hugenholtz P."/>
            <person name="Kyrpides N.C."/>
            <person name="Klenk H.P."/>
        </authorList>
    </citation>
    <scope>NUCLEOTIDE SEQUENCE [LARGE SCALE GENOMIC DNA]</scope>
    <source>
        <strain evidence="15">DSM 17230 / JCM 13409 / AQ1.S1</strain>
    </source>
</reference>
<evidence type="ECO:0000313" key="14">
    <source>
        <dbReference type="EMBL" id="ADM27323.1"/>
    </source>
</evidence>
<evidence type="ECO:0000259" key="13">
    <source>
        <dbReference type="PROSITE" id="PS51464"/>
    </source>
</evidence>
<dbReference type="Pfam" id="PF13522">
    <property type="entry name" value="GATase_6"/>
    <property type="match status" value="1"/>
</dbReference>
<evidence type="ECO:0000256" key="11">
    <source>
        <dbReference type="HAMAP-Rule" id="MF_00164"/>
    </source>
</evidence>
<dbReference type="InterPro" id="IPR035466">
    <property type="entry name" value="GlmS/AgaS_SIS"/>
</dbReference>
<feature type="initiator methionine" description="Removed" evidence="11">
    <location>
        <position position="1"/>
    </location>
</feature>
<keyword evidence="7 11" id="KW-0808">Transferase</keyword>
<dbReference type="InterPro" id="IPR005855">
    <property type="entry name" value="GFAT"/>
</dbReference>